<name>A0A679GK25_9GAMM</name>
<dbReference type="Gene3D" id="2.160.20.10">
    <property type="entry name" value="Single-stranded right-handed beta-helix, Pectin lyase-like"/>
    <property type="match status" value="1"/>
</dbReference>
<dbReference type="Proteomes" id="UP000501237">
    <property type="component" value="Chromosome"/>
</dbReference>
<dbReference type="NCBIfam" id="TIGR01731">
    <property type="entry name" value="fil_hemag_20aa"/>
    <property type="match status" value="14"/>
</dbReference>
<feature type="chain" id="PRO_5025544893" description="Filamentous haemagglutinin FhaB/tRNA nuclease CdiA-like TPS domain-containing protein" evidence="2">
    <location>
        <begin position="29"/>
        <end position="2983"/>
    </location>
</feature>
<keyword evidence="2" id="KW-0732">Signal</keyword>
<feature type="region of interest" description="Disordered" evidence="1">
    <location>
        <begin position="2207"/>
        <end position="2227"/>
    </location>
</feature>
<dbReference type="SUPFAM" id="SSF51126">
    <property type="entry name" value="Pectin lyase-like"/>
    <property type="match status" value="1"/>
</dbReference>
<dbReference type="GeneID" id="57400390"/>
<dbReference type="InterPro" id="IPR008619">
    <property type="entry name" value="Filamentous_hemagglutn_rpt"/>
</dbReference>
<feature type="compositionally biased region" description="Polar residues" evidence="1">
    <location>
        <begin position="2811"/>
        <end position="2836"/>
    </location>
</feature>
<protein>
    <recommendedName>
        <fullName evidence="3">Filamentous haemagglutinin FhaB/tRNA nuclease CdiA-like TPS domain-containing protein</fullName>
    </recommendedName>
</protein>
<dbReference type="InterPro" id="IPR010069">
    <property type="entry name" value="CdiA_FHA1_rpt"/>
</dbReference>
<feature type="region of interest" description="Disordered" evidence="1">
    <location>
        <begin position="1682"/>
        <end position="1701"/>
    </location>
</feature>
<evidence type="ECO:0000256" key="1">
    <source>
        <dbReference type="SAM" id="MobiDB-lite"/>
    </source>
</evidence>
<accession>A0A679GK25</accession>
<organism evidence="4 5">
    <name type="scientific">Metapseudomonas otitidis</name>
    <dbReference type="NCBI Taxonomy" id="319939"/>
    <lineage>
        <taxon>Bacteria</taxon>
        <taxon>Pseudomonadati</taxon>
        <taxon>Pseudomonadota</taxon>
        <taxon>Gammaproteobacteria</taxon>
        <taxon>Pseudomonadales</taxon>
        <taxon>Pseudomonadaceae</taxon>
        <taxon>Metapseudomonas</taxon>
    </lineage>
</organism>
<dbReference type="InterPro" id="IPR025157">
    <property type="entry name" value="Hemagglutinin_rpt"/>
</dbReference>
<dbReference type="NCBIfam" id="TIGR01901">
    <property type="entry name" value="adhes_NPXG"/>
    <property type="match status" value="1"/>
</dbReference>
<dbReference type="Pfam" id="PF05860">
    <property type="entry name" value="TPS"/>
    <property type="match status" value="1"/>
</dbReference>
<sequence length="2983" mass="310505">MDVRSPFFQNIATVLIGVMFLNPIVSTAADLAVDAAAGGNTSIGAAANGVPVVNIATPNGNGLSHNKFSDYNVGEQGLILNNATNKLQSTQLGGYILGNPNLNGRAAGVILNEVTGTNPSQLKGYTEVAGQGAHVIVANPHGITCDGCGFINTPRATLSTGAPVVENGTLKRYDVDGGQIRIEGQGLNAGNVDQFELITRSAQINAELHARQLAMVTGRNDVDATTLAATAKADDGTDKPQLAIDSSALGGMYAGAIRLVGTEQGVGVKLAGDMAASGGDIQIDANGKLTLARTAASGNLTANATDIELTRSTYASGNARLTTGTLDNQERLAAGGDLRLNATHIDNPGRLEAGVRSDGSANTDNPASVLDIQGGTLRNRGTVNAQGSLTTDLATLDNQSAELVASGSARIKASTLDNRQGGQLIGRQDLTLDGQTLDNRGGTVASNKALTVTARDRLDNRQDGLILSKADGLTLDTAALDNQNGTVQADSGELKATANTLDNRNGKLLTGQGALTVDAQDLRNQQGRLIAQNGTLTARSDTLDNTAGRLQGDSVDLTTRTRLDNSQGHITATQGNLSLTRGELLNDNGQIQAKHSLTVNADSLRNHSGSLGADTIDLTLGGLLDNSGGLVEAAQTLSLDLNDARNANGKLRALGSSGESVFRLGGRFDNDNGLVEIGNAAFRLSSTQLSNQGGTLRHVGNQGFGLNLADAGQAGGRFLTNGTLSLDVADWTNSSLLQAQRIDLKVGRFTQTATGQLVSIDDITASGTDWTNDGLIETQGKLQLALSGRYQGNGSLKSQGDMTVSAASAELGSGAQLRSGGNGDFRLGGALTSAGQLSAAGDLLLKAGSVDNRGTLGAAKALRIESDSLRNERGLVFSGADMVLRTGSLTNLLGDLYSLGSLSVARDDAGARAALLENISGSLESSGDMSLRAAVLSNRKETFVEGRELTYGYISVVCYDCSGDHHNVDYVATERFKTIVASDSAAGRINSGGNLDIQGGAVSNLYSSLSATGNVAIVATSLDNTGAASGTIERTRRFNTGRVTDGTDERFRGNYIDPYNARPMPKEMPGALYAWNLVSDIETRTPTGSAAPAIIQAGGNVSIQATQPLTNDAVITGQAPQAGASRSLDSQVSDSSQPLVVRLNAQLAPDAQQQAINPVALPGFSLPQGQNGLFRVNTDPGHPYLIETNPVFASLSGFINSSYLLDRLGFKPDETQRRLGDGLYEQRLLREAVIARTGKRFLDGLASDEAQFKYLMDNALASKERLNLAPGIALSAEQVAALTHDIVWMEEQEVSGQKVLVPVLYLAQAKDRLAPSGALIQGRDVALISGTTLTNSGTLRASNNLQASALNVSNSGLMQAGERLSLLATDSIRNARGGLINGKDVSAIALTDDIINERTISQESRSGRNFSQLTSVVDKAAGFEAGNSLSLTAGKDIQNIGGSLKAGGNATLKAGNDLVIASAAEENGSMRQDKRHFWSTTSTTQHGSDVQVGGDLDATATHDMQVQASRVRAEGSVDLAAGNDVRVTSAANEHSQEYRYRRSSKRITTEDRQVQQQASLIEAGKNLNLVAGNDVTVTASQLDSGAEAYLYAGNNLELQAAENSQYSFREQQKKSRSSKKSSLDETTTVTNIGAIVSAENDVALVAKNDLKVLGSTVESSKAKVSLLAGEDVEIDVVSDLTQSRHERSSSKKSWGGFKSSKMQSKVNETSTQAVGSLISGNQVSVQSGRDVTVTGSSVVSTQGTELAAVRDLTIDAATNTFEREASYKSKSRDLTGILTANKLGLDDITGDLHLSMSSGKGSSKAQETTLTGSTIGSSEGSVKLSAGRELGVVASDIVSAKNLSLTGSDVEIAAGKETASQSSKDSSRSLAVGRVVGGQIVDTAKSIYNNVKDARDTDDDRLRAVKTAQAVMSATSLAQTGSSAAANISEGKPANSSGSLIKIGTEVALTNKKATSEYTSEQAKQSNLNAGGTLSIVANGNAETSQGNIHVIGSNLKAAETELLAKRDIILESAQNRSDWNNKDTTNRTSVGASFNIGQQNGFTLDLGASVAKAQGKGHDVTQVNSHLDTGTLSMVSGKDTTLAGAQVRADKIQAVVGGDLNIASRQDQSDSKQTQKNGGFGASICVPPFCYGATVSGSASIGGAKTEMNYKAVNEQSGLYAGQGGYNVNVEGTTRLDGSVIASEATADKNRLSTDRLEHSDIRNRSEIKSQSASVSVSYSSGGKTKGGETVLADSGVGGGLPLALSESDKSWTRSAVSEGTIIVRNPEGAQDLAGLSRDTASANQGLDRPDEKAMRTRMELIQSTVALGQSVVSVIAQSKQKDADEKIARAKQTQSKEDSDAAEIALTEAKKWNVGGENRWIADIATGLVAAGLGGTGTSTSIGIVANTTAADTFKRIGDYADDQARNATDPAVKAAWGEGGPARVALHAAAGALQGLAGGSPQSGALGAGLSAAVMPAIEDALKNSGYSGSKEDRDAISTVLAASMGVVAGGGDITGKAVAGGTAAGVERYNRQLHPEEVQRIKEQAKKLAEETGVTEDEAARSMALALAFYVDKDWHDLISSKGDSLFDAKTLKHLAIALAPLAARYDVPVLGSGSDVPGQEVPIQKYSARETLDLLKGYSSSRTSEYLDPSINREYLGYTSYWSFNDEVTAQREFYKKYLNYSQGLSPLSSTLGALKGFNDGVGNTVEGAFNFGLSVMGGQGGNAALNGIAAIAKEPGAAIDSYFEHNQAINAEAYLYWLQGDSWTAQQIEWTRDTELAANFVPVGGGAKALSAFAKDAFKAGSVKASGAGVLAGVADAEAGLSGSRGASGTAGETSHIGSSLSDPKTTRWNPSAKGENCIACVASYMTERLNGAAGEFLSADDVERIYASVHPSRGLQLPEAVEILHRVSKSDMAPVRLSPFAEGAPVGQYALFFGPRADQLEHVIHAEVLPNNGGVKMFDPQNGLKVEVEDLLSLRIMWGRDKYSPVIPIFIRGEKN</sequence>
<dbReference type="InterPro" id="IPR011050">
    <property type="entry name" value="Pectin_lyase_fold/virulence"/>
</dbReference>
<dbReference type="RefSeq" id="WP_172434838.1">
    <property type="nucleotide sequence ID" value="NZ_AP022642.1"/>
</dbReference>
<proteinExistence type="predicted"/>
<dbReference type="Pfam" id="PF13332">
    <property type="entry name" value="Fil_haemagg_2"/>
    <property type="match status" value="4"/>
</dbReference>
<feature type="domain" description="Filamentous haemagglutinin FhaB/tRNA nuclease CdiA-like TPS" evidence="3">
    <location>
        <begin position="47"/>
        <end position="168"/>
    </location>
</feature>
<evidence type="ECO:0000313" key="4">
    <source>
        <dbReference type="EMBL" id="BCA31183.1"/>
    </source>
</evidence>
<reference evidence="4 5" key="1">
    <citation type="journal article" date="2020" name="Microbiol. Resour. Announc.">
        <title>Complete genome sequence of Pseudomonas otitidis strain MrB4, isolated from Lake Biwa in Japan.</title>
        <authorList>
            <person name="Miyazaki K."/>
            <person name="Hase E."/>
            <person name="Maruya T."/>
        </authorList>
    </citation>
    <scope>NUCLEOTIDE SEQUENCE [LARGE SCALE GENOMIC DNA]</scope>
    <source>
        <strain evidence="4 5">MrB4</strain>
    </source>
</reference>
<dbReference type="SMART" id="SM00912">
    <property type="entry name" value="Haemagg_act"/>
    <property type="match status" value="1"/>
</dbReference>
<gene>
    <name evidence="4" type="ORF">PtoMrB4_51600</name>
</gene>
<dbReference type="KEGG" id="poj:PtoMrB4_51600"/>
<feature type="signal peptide" evidence="2">
    <location>
        <begin position="1"/>
        <end position="28"/>
    </location>
</feature>
<evidence type="ECO:0000259" key="3">
    <source>
        <dbReference type="SMART" id="SM00912"/>
    </source>
</evidence>
<dbReference type="EMBL" id="AP022642">
    <property type="protein sequence ID" value="BCA31183.1"/>
    <property type="molecule type" value="Genomic_DNA"/>
</dbReference>
<evidence type="ECO:0000313" key="5">
    <source>
        <dbReference type="Proteomes" id="UP000501237"/>
    </source>
</evidence>
<feature type="compositionally biased region" description="Low complexity" evidence="1">
    <location>
        <begin position="2210"/>
        <end position="2224"/>
    </location>
</feature>
<feature type="region of interest" description="Disordered" evidence="1">
    <location>
        <begin position="2808"/>
        <end position="2836"/>
    </location>
</feature>
<dbReference type="Pfam" id="PF05594">
    <property type="entry name" value="Fil_haemagg"/>
    <property type="match status" value="10"/>
</dbReference>
<dbReference type="GO" id="GO:0003824">
    <property type="term" value="F:catalytic activity"/>
    <property type="evidence" value="ECO:0007669"/>
    <property type="project" value="UniProtKB-ARBA"/>
</dbReference>
<evidence type="ECO:0000256" key="2">
    <source>
        <dbReference type="SAM" id="SignalP"/>
    </source>
</evidence>
<dbReference type="InterPro" id="IPR012334">
    <property type="entry name" value="Pectin_lyas_fold"/>
</dbReference>
<dbReference type="InterPro" id="IPR008638">
    <property type="entry name" value="FhaB/CdiA-like_TPS"/>
</dbReference>
<feature type="region of interest" description="Disordered" evidence="1">
    <location>
        <begin position="1797"/>
        <end position="1818"/>
    </location>
</feature>
<feature type="compositionally biased region" description="Low complexity" evidence="1">
    <location>
        <begin position="1691"/>
        <end position="1701"/>
    </location>
</feature>